<dbReference type="SUPFAM" id="SSF52833">
    <property type="entry name" value="Thioredoxin-like"/>
    <property type="match status" value="1"/>
</dbReference>
<evidence type="ECO:0000256" key="2">
    <source>
        <dbReference type="ARBA" id="ARBA00023002"/>
    </source>
</evidence>
<dbReference type="InterPro" id="IPR000866">
    <property type="entry name" value="AhpC/TSA"/>
</dbReference>
<dbReference type="GO" id="GO:0045454">
    <property type="term" value="P:cell redox homeostasis"/>
    <property type="evidence" value="ECO:0007669"/>
    <property type="project" value="TreeGrafter"/>
</dbReference>
<dbReference type="GO" id="GO:0006979">
    <property type="term" value="P:response to oxidative stress"/>
    <property type="evidence" value="ECO:0007669"/>
    <property type="project" value="TreeGrafter"/>
</dbReference>
<dbReference type="PANTHER" id="PTHR10681:SF128">
    <property type="entry name" value="THIOREDOXIN-DEPENDENT PEROXIDE REDUCTASE, MITOCHONDRIAL"/>
    <property type="match status" value="1"/>
</dbReference>
<sequence length="104" mass="11555">MGIRIGQAAPGSELALQAYDRTKDGTDAQFKDMKLSDLKGKWVCLYFYPLDFTFVCPTEIIAFDKALGEFADRNTVVLTASTDMVFSHKARGDSHQDLGQFTPL</sequence>
<evidence type="ECO:0000256" key="4">
    <source>
        <dbReference type="ARBA" id="ARBA00037420"/>
    </source>
</evidence>
<dbReference type="GO" id="GO:0005829">
    <property type="term" value="C:cytosol"/>
    <property type="evidence" value="ECO:0007669"/>
    <property type="project" value="TreeGrafter"/>
</dbReference>
<gene>
    <name evidence="6" type="ORF">E3A20_19920</name>
</gene>
<evidence type="ECO:0000313" key="6">
    <source>
        <dbReference type="EMBL" id="TWW08881.1"/>
    </source>
</evidence>
<comment type="function">
    <text evidence="4">Thiol-specific peroxidase that catalyzes the reduction of hydrogen peroxide and organic hydroperoxides to water and alcohols, respectively. Plays a role in cell protection against oxidative stress by detoxifying peroxides.</text>
</comment>
<dbReference type="PROSITE" id="PS51352">
    <property type="entry name" value="THIOREDOXIN_2"/>
    <property type="match status" value="1"/>
</dbReference>
<dbReference type="AlphaFoldDB" id="A0A5C6M757"/>
<feature type="non-terminal residue" evidence="6">
    <location>
        <position position="104"/>
    </location>
</feature>
<dbReference type="InterPro" id="IPR050217">
    <property type="entry name" value="Peroxiredoxin"/>
</dbReference>
<keyword evidence="7" id="KW-1185">Reference proteome</keyword>
<dbReference type="InterPro" id="IPR013766">
    <property type="entry name" value="Thioredoxin_domain"/>
</dbReference>
<name>A0A5C6M757_9PLAN</name>
<evidence type="ECO:0000313" key="7">
    <source>
        <dbReference type="Proteomes" id="UP000321083"/>
    </source>
</evidence>
<dbReference type="PANTHER" id="PTHR10681">
    <property type="entry name" value="THIOREDOXIN PEROXIDASE"/>
    <property type="match status" value="1"/>
</dbReference>
<feature type="domain" description="Thioredoxin" evidence="5">
    <location>
        <begin position="3"/>
        <end position="104"/>
    </location>
</feature>
<dbReference type="GO" id="GO:0033554">
    <property type="term" value="P:cellular response to stress"/>
    <property type="evidence" value="ECO:0007669"/>
    <property type="project" value="TreeGrafter"/>
</dbReference>
<comment type="caution">
    <text evidence="6">The sequence shown here is derived from an EMBL/GenBank/DDBJ whole genome shotgun (WGS) entry which is preliminary data.</text>
</comment>
<evidence type="ECO:0000256" key="1">
    <source>
        <dbReference type="ARBA" id="ARBA00009796"/>
    </source>
</evidence>
<keyword evidence="2" id="KW-0560">Oxidoreductase</keyword>
<reference evidence="6 7" key="2">
    <citation type="submission" date="2019-08" db="EMBL/GenBank/DDBJ databases">
        <authorList>
            <person name="Henke P."/>
        </authorList>
    </citation>
    <scope>NUCLEOTIDE SEQUENCE [LARGE SCALE GENOMIC DNA]</scope>
    <source>
        <strain evidence="6">Phe10_nw2017</strain>
    </source>
</reference>
<dbReference type="Proteomes" id="UP000321083">
    <property type="component" value="Unassembled WGS sequence"/>
</dbReference>
<reference evidence="6 7" key="1">
    <citation type="submission" date="2019-08" db="EMBL/GenBank/DDBJ databases">
        <title>100 year-old enigma solved: identification of Planctomyces bekefii, the type genus and species of the phylum Planctomycetes.</title>
        <authorList>
            <person name="Svetlana D.N."/>
            <person name="Overmann J."/>
        </authorList>
    </citation>
    <scope>NUCLEOTIDE SEQUENCE [LARGE SCALE GENOMIC DNA]</scope>
    <source>
        <strain evidence="6">Phe10_nw2017</strain>
    </source>
</reference>
<accession>A0A5C6M757</accession>
<dbReference type="GO" id="GO:0042744">
    <property type="term" value="P:hydrogen peroxide catabolic process"/>
    <property type="evidence" value="ECO:0007669"/>
    <property type="project" value="TreeGrafter"/>
</dbReference>
<organism evidence="6 7">
    <name type="scientific">Planctomyces bekefii</name>
    <dbReference type="NCBI Taxonomy" id="1653850"/>
    <lineage>
        <taxon>Bacteria</taxon>
        <taxon>Pseudomonadati</taxon>
        <taxon>Planctomycetota</taxon>
        <taxon>Planctomycetia</taxon>
        <taxon>Planctomycetales</taxon>
        <taxon>Planctomycetaceae</taxon>
        <taxon>Planctomyces</taxon>
    </lineage>
</organism>
<dbReference type="GO" id="GO:0008379">
    <property type="term" value="F:thioredoxin peroxidase activity"/>
    <property type="evidence" value="ECO:0007669"/>
    <property type="project" value="TreeGrafter"/>
</dbReference>
<dbReference type="Gene3D" id="3.40.30.10">
    <property type="entry name" value="Glutaredoxin"/>
    <property type="match status" value="1"/>
</dbReference>
<dbReference type="EMBL" id="SRHE01000469">
    <property type="protein sequence ID" value="TWW08881.1"/>
    <property type="molecule type" value="Genomic_DNA"/>
</dbReference>
<dbReference type="InterPro" id="IPR036249">
    <property type="entry name" value="Thioredoxin-like_sf"/>
</dbReference>
<proteinExistence type="inferred from homology"/>
<comment type="similarity">
    <text evidence="1">Belongs to the peroxiredoxin family. AhpC/Prx1 subfamily.</text>
</comment>
<evidence type="ECO:0000256" key="3">
    <source>
        <dbReference type="ARBA" id="ARBA00032824"/>
    </source>
</evidence>
<evidence type="ECO:0000259" key="5">
    <source>
        <dbReference type="PROSITE" id="PS51352"/>
    </source>
</evidence>
<protein>
    <recommendedName>
        <fullName evidence="3">Thioredoxin peroxidase</fullName>
    </recommendedName>
</protein>
<dbReference type="Pfam" id="PF00578">
    <property type="entry name" value="AhpC-TSA"/>
    <property type="match status" value="1"/>
</dbReference>